<dbReference type="Proteomes" id="UP000186705">
    <property type="component" value="Unassembled WGS sequence"/>
</dbReference>
<evidence type="ECO:0000313" key="2">
    <source>
        <dbReference type="EMBL" id="OLU44927.1"/>
    </source>
</evidence>
<dbReference type="STRING" id="1862672.BO225_09615"/>
<dbReference type="Pfam" id="PF00534">
    <property type="entry name" value="Glycos_transf_1"/>
    <property type="match status" value="1"/>
</dbReference>
<dbReference type="AlphaFoldDB" id="A0A1U7NKN8"/>
<dbReference type="Gene3D" id="3.40.50.2000">
    <property type="entry name" value="Glycogen Phosphorylase B"/>
    <property type="match status" value="2"/>
</dbReference>
<dbReference type="InterPro" id="IPR050194">
    <property type="entry name" value="Glycosyltransferase_grp1"/>
</dbReference>
<name>A0A1U7NKN8_9FIRM</name>
<dbReference type="RefSeq" id="WP_076342045.1">
    <property type="nucleotide sequence ID" value="NZ_CAOOJT010000001.1"/>
</dbReference>
<dbReference type="GeneID" id="78276197"/>
<evidence type="ECO:0000259" key="1">
    <source>
        <dbReference type="Pfam" id="PF00534"/>
    </source>
</evidence>
<keyword evidence="3" id="KW-1185">Reference proteome</keyword>
<dbReference type="PANTHER" id="PTHR45947:SF3">
    <property type="entry name" value="SULFOQUINOVOSYL TRANSFERASE SQD2"/>
    <property type="match status" value="1"/>
</dbReference>
<dbReference type="GO" id="GO:0016757">
    <property type="term" value="F:glycosyltransferase activity"/>
    <property type="evidence" value="ECO:0007669"/>
    <property type="project" value="InterPro"/>
</dbReference>
<evidence type="ECO:0000313" key="3">
    <source>
        <dbReference type="Proteomes" id="UP000186705"/>
    </source>
</evidence>
<accession>A0A1U7NKN8</accession>
<dbReference type="EMBL" id="MPKA01000091">
    <property type="protein sequence ID" value="OLU44927.1"/>
    <property type="molecule type" value="Genomic_DNA"/>
</dbReference>
<dbReference type="OrthoDB" id="9804196at2"/>
<comment type="caution">
    <text evidence="2">The sequence shown here is derived from an EMBL/GenBank/DDBJ whole genome shotgun (WGS) entry which is preliminary data.</text>
</comment>
<sequence>MKKILIGYISNTKGSGLDNYIFQLVDVLKREEVQIDLLSSAIDEELKEKYKQDPNVRLLPINRIPQPHKRYKQIKNYINENQYDIAYFNISEAFDCFGNLASYGRVPVTITHSHASGNDNQNRIKRYISKIAHIIGRPILNQHTNYRFACSDIAAKWLFGKNKQYRVIRNTINSKKFIFNNANRVEIRKNLNLSDDDIVLGFVGNLTYSKNPFSLIALVKELKRKLPKTKLLMIGDGPLKDEIIKTIKEESLENNIYVLGKKFDVEKYYSAMDLFILPSNFEGYGIVGVEAQVNGLPCLFSKNVPNSLSFSNKAKFYDPRNLKEGAEKVVQLLKGGRNHRLSFNSNIIYDIEDQKSEFIDMFINDKF</sequence>
<dbReference type="InterPro" id="IPR001296">
    <property type="entry name" value="Glyco_trans_1"/>
</dbReference>
<dbReference type="SUPFAM" id="SSF53756">
    <property type="entry name" value="UDP-Glycosyltransferase/glycogen phosphorylase"/>
    <property type="match status" value="1"/>
</dbReference>
<gene>
    <name evidence="2" type="ORF">BO225_09615</name>
</gene>
<protein>
    <recommendedName>
        <fullName evidence="1">Glycosyl transferase family 1 domain-containing protein</fullName>
    </recommendedName>
</protein>
<dbReference type="PANTHER" id="PTHR45947">
    <property type="entry name" value="SULFOQUINOVOSYL TRANSFERASE SQD2"/>
    <property type="match status" value="1"/>
</dbReference>
<proteinExistence type="predicted"/>
<organism evidence="2 3">
    <name type="scientific">Dubosiella newyorkensis</name>
    <dbReference type="NCBI Taxonomy" id="1862672"/>
    <lineage>
        <taxon>Bacteria</taxon>
        <taxon>Bacillati</taxon>
        <taxon>Bacillota</taxon>
        <taxon>Erysipelotrichia</taxon>
        <taxon>Erysipelotrichales</taxon>
        <taxon>Erysipelotrichaceae</taxon>
        <taxon>Dubosiella</taxon>
    </lineage>
</organism>
<reference evidence="2 3" key="1">
    <citation type="submission" date="2016-11" db="EMBL/GenBank/DDBJ databases">
        <title>Description of two novel members of the family Erysipelotrichaceae: Ileibacterium lipovorans gen. nov., sp. nov. and Dubosiella newyorkensis, gen. nov., sp. nov.</title>
        <authorList>
            <person name="Cox L.M."/>
            <person name="Sohn J."/>
            <person name="Tyrrell K.L."/>
            <person name="Citron D.M."/>
            <person name="Lawson P.A."/>
            <person name="Patel N.B."/>
            <person name="Iizumi T."/>
            <person name="Perez-Perez G.I."/>
            <person name="Goldstein E.J."/>
            <person name="Blaser M.J."/>
        </authorList>
    </citation>
    <scope>NUCLEOTIDE SEQUENCE [LARGE SCALE GENOMIC DNA]</scope>
    <source>
        <strain evidence="2 3">NYU-BL-A4</strain>
    </source>
</reference>
<feature type="domain" description="Glycosyl transferase family 1" evidence="1">
    <location>
        <begin position="186"/>
        <end position="344"/>
    </location>
</feature>